<proteinExistence type="predicted"/>
<evidence type="ECO:0000256" key="2">
    <source>
        <dbReference type="ARBA" id="ARBA00022475"/>
    </source>
</evidence>
<dbReference type="Pfam" id="PF00892">
    <property type="entry name" value="EamA"/>
    <property type="match status" value="2"/>
</dbReference>
<evidence type="ECO:0000256" key="3">
    <source>
        <dbReference type="ARBA" id="ARBA00022692"/>
    </source>
</evidence>
<dbReference type="PANTHER" id="PTHR32322">
    <property type="entry name" value="INNER MEMBRANE TRANSPORTER"/>
    <property type="match status" value="1"/>
</dbReference>
<sequence length="286" mass="30795">MPYFFAIAAITLWSSLALLATRLNHLPPFLVLGVALLLGGLMSLPKYRQWHPKRSILQMGVFGIFGYHFALFMAYRHAPAVEANLLNYLWPLLIVLFSPLYLPGFHLNRNHILGGLLGFSGAATVILGGNSASFNSDHSLGYALGIAAAVIWARYSLLTRRSGDFSSATVGLFCLLAGLLALLCHGLFETTPSMNQQDLITMALLGLGPMGISFYCWDAAMKRGDPRTIGALSYFTPLMSTGLLILFGDDPLSSNVIIALALISGGAVLGTLKARPKKLDPQKSPA</sequence>
<dbReference type="AlphaFoldDB" id="A0A369WTE7"/>
<dbReference type="OrthoDB" id="7065924at2"/>
<comment type="subcellular location">
    <subcellularLocation>
        <location evidence="1">Cell membrane</location>
        <topology evidence="1">Multi-pass membrane protein</topology>
    </subcellularLocation>
</comment>
<feature type="domain" description="EamA" evidence="7">
    <location>
        <begin position="3"/>
        <end position="126"/>
    </location>
</feature>
<protein>
    <submittedName>
        <fullName evidence="8">DMT family transporter</fullName>
    </submittedName>
</protein>
<keyword evidence="9" id="KW-1185">Reference proteome</keyword>
<dbReference type="SUPFAM" id="SSF103481">
    <property type="entry name" value="Multidrug resistance efflux transporter EmrE"/>
    <property type="match status" value="2"/>
</dbReference>
<comment type="caution">
    <text evidence="8">The sequence shown here is derived from an EMBL/GenBank/DDBJ whole genome shotgun (WGS) entry which is preliminary data.</text>
</comment>
<feature type="transmembrane region" description="Helical" evidence="6">
    <location>
        <begin position="254"/>
        <end position="272"/>
    </location>
</feature>
<dbReference type="InterPro" id="IPR050638">
    <property type="entry name" value="AA-Vitamin_Transporters"/>
</dbReference>
<dbReference type="InterPro" id="IPR037185">
    <property type="entry name" value="EmrE-like"/>
</dbReference>
<feature type="transmembrane region" description="Helical" evidence="6">
    <location>
        <begin position="112"/>
        <end position="134"/>
    </location>
</feature>
<organism evidence="8 9">
    <name type="scientific">Motiliproteus coralliicola</name>
    <dbReference type="NCBI Taxonomy" id="2283196"/>
    <lineage>
        <taxon>Bacteria</taxon>
        <taxon>Pseudomonadati</taxon>
        <taxon>Pseudomonadota</taxon>
        <taxon>Gammaproteobacteria</taxon>
        <taxon>Oceanospirillales</taxon>
        <taxon>Oceanospirillaceae</taxon>
        <taxon>Motiliproteus</taxon>
    </lineage>
</organism>
<keyword evidence="3 6" id="KW-0812">Transmembrane</keyword>
<dbReference type="GO" id="GO:0005886">
    <property type="term" value="C:plasma membrane"/>
    <property type="evidence" value="ECO:0007669"/>
    <property type="project" value="UniProtKB-SubCell"/>
</dbReference>
<feature type="transmembrane region" description="Helical" evidence="6">
    <location>
        <begin position="56"/>
        <end position="76"/>
    </location>
</feature>
<evidence type="ECO:0000313" key="9">
    <source>
        <dbReference type="Proteomes" id="UP000253769"/>
    </source>
</evidence>
<evidence type="ECO:0000259" key="7">
    <source>
        <dbReference type="Pfam" id="PF00892"/>
    </source>
</evidence>
<feature type="domain" description="EamA" evidence="7">
    <location>
        <begin position="140"/>
        <end position="269"/>
    </location>
</feature>
<feature type="transmembrane region" description="Helical" evidence="6">
    <location>
        <begin position="27"/>
        <end position="44"/>
    </location>
</feature>
<feature type="transmembrane region" description="Helical" evidence="6">
    <location>
        <begin position="88"/>
        <end position="105"/>
    </location>
</feature>
<reference evidence="8 9" key="1">
    <citation type="submission" date="2018-07" db="EMBL/GenBank/DDBJ databases">
        <title>Motiliproteus coralliicola sp. nov., a bacterium isolated from Coral.</title>
        <authorList>
            <person name="Wang G."/>
        </authorList>
    </citation>
    <scope>NUCLEOTIDE SEQUENCE [LARGE SCALE GENOMIC DNA]</scope>
    <source>
        <strain evidence="8 9">C34</strain>
    </source>
</reference>
<evidence type="ECO:0000256" key="6">
    <source>
        <dbReference type="SAM" id="Phobius"/>
    </source>
</evidence>
<gene>
    <name evidence="8" type="ORF">DV711_04575</name>
</gene>
<name>A0A369WTE7_9GAMM</name>
<dbReference type="RefSeq" id="WP_114694452.1">
    <property type="nucleotide sequence ID" value="NZ_QQOH01000001.1"/>
</dbReference>
<evidence type="ECO:0000313" key="8">
    <source>
        <dbReference type="EMBL" id="RDE24861.1"/>
    </source>
</evidence>
<evidence type="ECO:0000256" key="4">
    <source>
        <dbReference type="ARBA" id="ARBA00022989"/>
    </source>
</evidence>
<evidence type="ECO:0000256" key="1">
    <source>
        <dbReference type="ARBA" id="ARBA00004651"/>
    </source>
</evidence>
<feature type="transmembrane region" description="Helical" evidence="6">
    <location>
        <begin position="140"/>
        <end position="158"/>
    </location>
</feature>
<accession>A0A369WTE7</accession>
<feature type="transmembrane region" description="Helical" evidence="6">
    <location>
        <begin position="229"/>
        <end position="248"/>
    </location>
</feature>
<keyword evidence="2" id="KW-1003">Cell membrane</keyword>
<dbReference type="Proteomes" id="UP000253769">
    <property type="component" value="Unassembled WGS sequence"/>
</dbReference>
<feature type="transmembrane region" description="Helical" evidence="6">
    <location>
        <begin position="170"/>
        <end position="188"/>
    </location>
</feature>
<dbReference type="EMBL" id="QQOH01000001">
    <property type="protein sequence ID" value="RDE24861.1"/>
    <property type="molecule type" value="Genomic_DNA"/>
</dbReference>
<evidence type="ECO:0000256" key="5">
    <source>
        <dbReference type="ARBA" id="ARBA00023136"/>
    </source>
</evidence>
<keyword evidence="5 6" id="KW-0472">Membrane</keyword>
<keyword evidence="4 6" id="KW-1133">Transmembrane helix</keyword>
<dbReference type="InterPro" id="IPR000620">
    <property type="entry name" value="EamA_dom"/>
</dbReference>
<dbReference type="PANTHER" id="PTHR32322:SF18">
    <property type="entry name" value="S-ADENOSYLMETHIONINE_S-ADENOSYLHOMOCYSTEINE TRANSPORTER"/>
    <property type="match status" value="1"/>
</dbReference>
<feature type="transmembrane region" description="Helical" evidence="6">
    <location>
        <begin position="200"/>
        <end position="217"/>
    </location>
</feature>